<dbReference type="EMBL" id="CP001868">
    <property type="protein sequence ID" value="AFK19801.1"/>
    <property type="molecule type" value="Genomic_DNA"/>
</dbReference>
<dbReference type="EMBL" id="CP039139">
    <property type="protein sequence ID" value="QCQ73953.1"/>
    <property type="molecule type" value="Genomic_DNA"/>
</dbReference>
<reference evidence="1" key="4">
    <citation type="submission" date="2014-05" db="EMBL/GenBank/DDBJ databases">
        <authorList>
            <person name="Wang L."/>
            <person name="Yang H."/>
            <person name="Xiang H."/>
        </authorList>
    </citation>
    <scope>NUCLEOTIDE SEQUENCE</scope>
    <source>
        <strain>CGMCC 1.2087</strain>
    </source>
</reference>
<organism evidence="1 4">
    <name type="scientific">Haloferax mediterranei (strain ATCC 33500 / DSM 1411 / JCM 8866 / NBRC 14739 / NCIMB 2177 / R-4)</name>
    <name type="common">Halobacterium mediterranei</name>
    <dbReference type="NCBI Taxonomy" id="523841"/>
    <lineage>
        <taxon>Archaea</taxon>
        <taxon>Methanobacteriati</taxon>
        <taxon>Methanobacteriota</taxon>
        <taxon>Stenosarchaea group</taxon>
        <taxon>Halobacteria</taxon>
        <taxon>Halobacteriales</taxon>
        <taxon>Haloferacaceae</taxon>
        <taxon>Haloferax</taxon>
    </lineage>
</organism>
<accession>I3R6E1</accession>
<dbReference type="HOGENOM" id="CLU_2581292_0_0_2"/>
<dbReference type="Proteomes" id="UP000006469">
    <property type="component" value="Chromosome"/>
</dbReference>
<gene>
    <name evidence="1" type="ordered locus">HFX_2110</name>
    <name evidence="2" type="ORF">BM92_11305</name>
    <name evidence="3" type="ORF">E6P09_01140</name>
</gene>
<protein>
    <submittedName>
        <fullName evidence="1">Uncharacterized protein</fullName>
    </submittedName>
</protein>
<reference evidence="1 4" key="2">
    <citation type="journal article" date="2012" name="J. Bacteriol.">
        <title>Complete genome sequence of the metabolically versatile halophilic archaeon Haloferax mediterranei, a poly(3-hydroxybutyrate-co-3-hydroxyvalerate) producer.</title>
        <authorList>
            <person name="Han J."/>
            <person name="Zhang F."/>
            <person name="Hou J."/>
            <person name="Liu X."/>
            <person name="Li M."/>
            <person name="Liu H."/>
            <person name="Cai L."/>
            <person name="Zhang B."/>
            <person name="Chen Y."/>
            <person name="Zhou J."/>
            <person name="Hu S."/>
            <person name="Xiang H."/>
        </authorList>
    </citation>
    <scope>NUCLEOTIDE SEQUENCE [LARGE SCALE GENOMIC DNA]</scope>
    <source>
        <strain evidence="4">ATCC 33500 / DSM 1411 / JCM 8866 / NBRC 14739 / NCIMB 2177 / R-4</strain>
        <strain evidence="1">CGMCC 1.2087</strain>
    </source>
</reference>
<dbReference type="Proteomes" id="UP000027075">
    <property type="component" value="Chromosome"/>
</dbReference>
<proteinExistence type="predicted"/>
<reference evidence="1" key="1">
    <citation type="journal article" date="2012" name="Appl. Environ. Microbiol.">
        <title>Identification of the haloarchaeal phasin (PhaP) that functions in polyhydroxyalkanoate accumulation and granule formation in Haloferax mediterranei.</title>
        <authorList>
            <person name="Cai S."/>
            <person name="Cai L."/>
            <person name="Liu H."/>
            <person name="Liu X."/>
            <person name="Han J."/>
            <person name="Zhou J."/>
            <person name="Xiang H."/>
        </authorList>
    </citation>
    <scope>NUCLEOTIDE SEQUENCE</scope>
    <source>
        <strain evidence="1">CGMCC 1.2087</strain>
    </source>
</reference>
<reference evidence="2 5" key="3">
    <citation type="submission" date="2014-04" db="EMBL/GenBank/DDBJ databases">
        <title>Transcriptional profiles of Haloferax mediterranei on the basis of nitrogen availability.</title>
        <authorList>
            <person name="Bautista V."/>
        </authorList>
    </citation>
    <scope>NUCLEOTIDE SEQUENCE [LARGE SCALE GENOMIC DNA]</scope>
    <source>
        <strain evidence="2">ATCC 33500</strain>
        <strain evidence="5">ATCC 33500 / DSM 1411 / JCM 8866 / NBRC 14739 / NCIMB 2177 / R-4</strain>
    </source>
</reference>
<evidence type="ECO:0000313" key="1">
    <source>
        <dbReference type="EMBL" id="AFK19801.1"/>
    </source>
</evidence>
<evidence type="ECO:0000313" key="6">
    <source>
        <dbReference type="Proteomes" id="UP000299011"/>
    </source>
</evidence>
<evidence type="ECO:0000313" key="4">
    <source>
        <dbReference type="Proteomes" id="UP000006469"/>
    </source>
</evidence>
<reference evidence="3 6" key="5">
    <citation type="submission" date="2019-04" db="EMBL/GenBank/DDBJ databases">
        <title>Methylomes of two halophilic Archaea, Haloarcula marismortui and Haloferax mediterranei.</title>
        <authorList>
            <person name="DasSarma S."/>
            <person name="DasSarma P."/>
            <person name="DasSarma S."/>
            <person name="Fomenkov A."/>
            <person name="Vincze T."/>
            <person name="Anton B.P."/>
            <person name="Roberts R.J."/>
        </authorList>
    </citation>
    <scope>NUCLEOTIDE SEQUENCE [LARGE SCALE GENOMIC DNA]</scope>
    <source>
        <strain evidence="3">ATCC 33500</strain>
        <strain evidence="6">ATCC 33500 / DSM 1411 / JCM 8866 / NBRC 14739 / NCIMB 2177 / R-4</strain>
    </source>
</reference>
<dbReference type="EMBL" id="CP007551">
    <property type="protein sequence ID" value="AHZ23186.1"/>
    <property type="molecule type" value="Genomic_DNA"/>
</dbReference>
<dbReference type="Proteomes" id="UP000299011">
    <property type="component" value="Chromosome"/>
</dbReference>
<dbReference type="RefSeq" id="WP_014732429.1">
    <property type="nucleotide sequence ID" value="NC_017941.2"/>
</dbReference>
<dbReference type="GeneID" id="43882263"/>
<dbReference type="OrthoDB" id="291126at2157"/>
<name>I3R6E1_HALMT</name>
<evidence type="ECO:0000313" key="5">
    <source>
        <dbReference type="Proteomes" id="UP000027075"/>
    </source>
</evidence>
<dbReference type="AlphaFoldDB" id="I3R6E1"/>
<evidence type="ECO:0000313" key="2">
    <source>
        <dbReference type="EMBL" id="AHZ23186.1"/>
    </source>
</evidence>
<evidence type="ECO:0000313" key="3">
    <source>
        <dbReference type="EMBL" id="QCQ73953.1"/>
    </source>
</evidence>
<dbReference type="KEGG" id="hme:HFX_2110"/>
<sequence length="80" mass="9349">MSRHYPEHGVDDTLLQAKVYLQQAEVLLWEYSRRRPTDTTPDEFDRLFDNLWSAQYELEHVVPSTDADVSLESADTPTHD</sequence>